<dbReference type="RefSeq" id="WP_007454349.1">
    <property type="nucleotide sequence ID" value="NZ_HF570108.1"/>
</dbReference>
<dbReference type="EMBL" id="CAIE01000049">
    <property type="protein sequence ID" value="CCH22315.1"/>
    <property type="molecule type" value="Genomic_DNA"/>
</dbReference>
<keyword evidence="3" id="KW-1185">Reference proteome</keyword>
<evidence type="ECO:0000256" key="1">
    <source>
        <dbReference type="SAM" id="SignalP"/>
    </source>
</evidence>
<feature type="chain" id="PRO_5038681838" description="Secreted protein" evidence="1">
    <location>
        <begin position="25"/>
        <end position="152"/>
    </location>
</feature>
<keyword evidence="1" id="KW-0732">Signal</keyword>
<sequence length="152" mass="16139">MSSPKARLLAVATAAALLATGAPAAAQAAAPAAQTTDSTDFTSGPNLFAPLATCYGGAVRSFFQTGGYGGQAGPYRTTSRCRDINVRNASAYGTDACVIFIDKTGNCNYWTYLPANSGWITVATNVRDGVNFRVRFDNVRYEYEPLVAYHAF</sequence>
<evidence type="ECO:0008006" key="4">
    <source>
        <dbReference type="Google" id="ProtNLM"/>
    </source>
</evidence>
<feature type="signal peptide" evidence="1">
    <location>
        <begin position="1"/>
        <end position="24"/>
    </location>
</feature>
<name>I0LER8_9ACTN</name>
<proteinExistence type="predicted"/>
<dbReference type="OrthoDB" id="4315969at2"/>
<dbReference type="eggNOG" id="ENOG5032FKB">
    <property type="taxonomic scope" value="Bacteria"/>
</dbReference>
<evidence type="ECO:0000313" key="3">
    <source>
        <dbReference type="Proteomes" id="UP000003448"/>
    </source>
</evidence>
<dbReference type="Proteomes" id="UP000003448">
    <property type="component" value="Unassembled WGS sequence"/>
</dbReference>
<organism evidence="2 3">
    <name type="scientific">Micromonospora lupini str. Lupac 08</name>
    <dbReference type="NCBI Taxonomy" id="1150864"/>
    <lineage>
        <taxon>Bacteria</taxon>
        <taxon>Bacillati</taxon>
        <taxon>Actinomycetota</taxon>
        <taxon>Actinomycetes</taxon>
        <taxon>Micromonosporales</taxon>
        <taxon>Micromonosporaceae</taxon>
        <taxon>Micromonospora</taxon>
    </lineage>
</organism>
<evidence type="ECO:0000313" key="2">
    <source>
        <dbReference type="EMBL" id="CCH22315.1"/>
    </source>
</evidence>
<accession>I0LER8</accession>
<dbReference type="AlphaFoldDB" id="I0LER8"/>
<comment type="caution">
    <text evidence="2">The sequence shown here is derived from an EMBL/GenBank/DDBJ whole genome shotgun (WGS) entry which is preliminary data.</text>
</comment>
<protein>
    <recommendedName>
        <fullName evidence="4">Secreted protein</fullName>
    </recommendedName>
</protein>
<gene>
    <name evidence="2" type="ORF">MILUP08_40196</name>
</gene>
<reference evidence="3" key="1">
    <citation type="journal article" date="2012" name="J. Bacteriol.">
        <title>Genome Sequence of Micromonospora lupini Lupac 08, Isolated from Root Nodules of Lupinus angustifolius.</title>
        <authorList>
            <person name="Alonso-Vega P."/>
            <person name="Normand P."/>
            <person name="Bacigalupe R."/>
            <person name="Pujic P."/>
            <person name="Lajus A."/>
            <person name="Vallenet D."/>
            <person name="Carro L."/>
            <person name="Coll P."/>
            <person name="Trujillo M.E."/>
        </authorList>
    </citation>
    <scope>NUCLEOTIDE SEQUENCE [LARGE SCALE GENOMIC DNA]</scope>
    <source>
        <strain evidence="3">Lupac 08</strain>
    </source>
</reference>